<dbReference type="EC" id="3.1.1.73" evidence="2"/>
<evidence type="ECO:0000256" key="7">
    <source>
        <dbReference type="ARBA" id="ARBA00023277"/>
    </source>
</evidence>
<keyword evidence="4" id="KW-0858">Xylan degradation</keyword>
<evidence type="ECO:0000256" key="3">
    <source>
        <dbReference type="ARBA" id="ARBA00022525"/>
    </source>
</evidence>
<dbReference type="HOGENOM" id="CLU_027551_3_0_1"/>
<keyword evidence="5 10" id="KW-0732">Signal</keyword>
<gene>
    <name evidence="11" type="ORF">MAA_06927</name>
</gene>
<keyword evidence="6" id="KW-0378">Hydrolase</keyword>
<organism evidence="11 12">
    <name type="scientific">Metarhizium robertsii (strain ARSEF 23 / ATCC MYA-3075)</name>
    <name type="common">Metarhizium anisopliae (strain ARSEF 23)</name>
    <dbReference type="NCBI Taxonomy" id="655844"/>
    <lineage>
        <taxon>Eukaryota</taxon>
        <taxon>Fungi</taxon>
        <taxon>Dikarya</taxon>
        <taxon>Ascomycota</taxon>
        <taxon>Pezizomycotina</taxon>
        <taxon>Sordariomycetes</taxon>
        <taxon>Hypocreomycetidae</taxon>
        <taxon>Hypocreales</taxon>
        <taxon>Clavicipitaceae</taxon>
        <taxon>Metarhizium</taxon>
    </lineage>
</organism>
<reference evidence="11 12" key="1">
    <citation type="journal article" date="2011" name="PLoS Genet.">
        <title>Genome sequencing and comparative transcriptomics of the model entomopathogenic fungi Metarhizium anisopliae and M. acridum.</title>
        <authorList>
            <person name="Gao Q."/>
            <person name="Jin K."/>
            <person name="Ying S.H."/>
            <person name="Zhang Y."/>
            <person name="Xiao G."/>
            <person name="Shang Y."/>
            <person name="Duan Z."/>
            <person name="Hu X."/>
            <person name="Xie X.Q."/>
            <person name="Zhou G."/>
            <person name="Peng G."/>
            <person name="Luo Z."/>
            <person name="Huang W."/>
            <person name="Wang B."/>
            <person name="Fang W."/>
            <person name="Wang S."/>
            <person name="Zhong Y."/>
            <person name="Ma L.J."/>
            <person name="St Leger R.J."/>
            <person name="Zhao G.P."/>
            <person name="Pei Y."/>
            <person name="Feng M.G."/>
            <person name="Xia Y."/>
            <person name="Wang C."/>
        </authorList>
    </citation>
    <scope>NUCLEOTIDE SEQUENCE [LARGE SCALE GENOMIC DNA]</scope>
    <source>
        <strain evidence="12">ARSEF 23 / ATCC MYA-3075</strain>
    </source>
</reference>
<dbReference type="InterPro" id="IPR029058">
    <property type="entry name" value="AB_hydrolase_fold"/>
</dbReference>
<dbReference type="OrthoDB" id="424610at2759"/>
<sequence>MANKVAMLFLAFLVININPVATLSVASNQYTGGDTSGCGKMHTAQVIGLPIYRGIQSSGVHRSYSVHLPSHYDKHHEYPTILGFHGSSSIGLFFQADTKLDEARFTRDKIMVYPNGLGGAWAGANYSQATVDQDLQFVWDLLADLRQNFCIDSSRIYATGLSSGGGFVDTIACNSTVGGEFAAMAPASGSFYTNNDANHHLCEPARVPMPILEFHGGADADVKYGGGQGEGGIEPAIPNWLGWWAARNKCDTPHHQEDLFDGDVHHLTWTCGGQEGVVQHYKTDDQSITQSCSLRLGAMLERLLTFVRAEHDWPSTEPNFSQLAAGDKPTHIQANEIIQDFFMRFTRPEV</sequence>
<evidence type="ECO:0000256" key="8">
    <source>
        <dbReference type="ARBA" id="ARBA00023326"/>
    </source>
</evidence>
<evidence type="ECO:0000256" key="6">
    <source>
        <dbReference type="ARBA" id="ARBA00022801"/>
    </source>
</evidence>
<dbReference type="KEGG" id="maj:MAA_06927"/>
<keyword evidence="3" id="KW-0964">Secreted</keyword>
<feature type="signal peptide" evidence="10">
    <location>
        <begin position="1"/>
        <end position="22"/>
    </location>
</feature>
<evidence type="ECO:0000313" key="11">
    <source>
        <dbReference type="EMBL" id="EFY97702.2"/>
    </source>
</evidence>
<keyword evidence="7" id="KW-0119">Carbohydrate metabolism</keyword>
<dbReference type="Gene3D" id="3.40.50.1820">
    <property type="entry name" value="alpha/beta hydrolase"/>
    <property type="match status" value="1"/>
</dbReference>
<dbReference type="GO" id="GO:0045493">
    <property type="term" value="P:xylan catabolic process"/>
    <property type="evidence" value="ECO:0007669"/>
    <property type="project" value="UniProtKB-KW"/>
</dbReference>
<dbReference type="PANTHER" id="PTHR38050">
    <property type="match status" value="1"/>
</dbReference>
<dbReference type="AlphaFoldDB" id="E9F3G5"/>
<comment type="catalytic activity">
    <reaction evidence="9">
        <text>feruloyl-polysaccharide + H2O = ferulate + polysaccharide.</text>
        <dbReference type="EC" id="3.1.1.73"/>
    </reaction>
</comment>
<dbReference type="Proteomes" id="UP000002498">
    <property type="component" value="Unassembled WGS sequence"/>
</dbReference>
<dbReference type="GeneID" id="19261213"/>
<keyword evidence="12" id="KW-1185">Reference proteome</keyword>
<dbReference type="GO" id="GO:0030600">
    <property type="term" value="F:feruloyl esterase activity"/>
    <property type="evidence" value="ECO:0007669"/>
    <property type="project" value="UniProtKB-EC"/>
</dbReference>
<dbReference type="PANTHER" id="PTHR38050:SF2">
    <property type="entry name" value="FERULOYL ESTERASE C-RELATED"/>
    <property type="match status" value="1"/>
</dbReference>
<evidence type="ECO:0000256" key="1">
    <source>
        <dbReference type="ARBA" id="ARBA00004613"/>
    </source>
</evidence>
<feature type="chain" id="PRO_5003235827" description="feruloyl esterase" evidence="10">
    <location>
        <begin position="23"/>
        <end position="350"/>
    </location>
</feature>
<name>E9F3G5_METRA</name>
<comment type="caution">
    <text evidence="11">The sequence shown here is derived from an EMBL/GenBank/DDBJ whole genome shotgun (WGS) entry which is preliminary data.</text>
</comment>
<evidence type="ECO:0000256" key="5">
    <source>
        <dbReference type="ARBA" id="ARBA00022729"/>
    </source>
</evidence>
<dbReference type="SUPFAM" id="SSF53474">
    <property type="entry name" value="alpha/beta-Hydrolases"/>
    <property type="match status" value="1"/>
</dbReference>
<comment type="subcellular location">
    <subcellularLocation>
        <location evidence="1">Secreted</location>
    </subcellularLocation>
</comment>
<dbReference type="EMBL" id="ADNJ02000005">
    <property type="protein sequence ID" value="EFY97702.2"/>
    <property type="molecule type" value="Genomic_DNA"/>
</dbReference>
<evidence type="ECO:0000256" key="10">
    <source>
        <dbReference type="SAM" id="SignalP"/>
    </source>
</evidence>
<dbReference type="InterPro" id="IPR043595">
    <property type="entry name" value="FaeB/C/D"/>
</dbReference>
<reference evidence="11 12" key="2">
    <citation type="journal article" date="2014" name="Proc. Natl. Acad. Sci. U.S.A.">
        <title>Trajectory and genomic determinants of fungal-pathogen speciation and host adaptation.</title>
        <authorList>
            <person name="Hu X."/>
            <person name="Xiao G."/>
            <person name="Zheng P."/>
            <person name="Shang Y."/>
            <person name="Su Y."/>
            <person name="Zhang X."/>
            <person name="Liu X."/>
            <person name="Zhan S."/>
            <person name="St Leger R.J."/>
            <person name="Wang C."/>
        </authorList>
    </citation>
    <scope>GENOME REANNOTATION</scope>
    <source>
        <strain evidence="12">ARSEF 23 / ATCC MYA-3075</strain>
    </source>
</reference>
<accession>E9F3G5</accession>
<dbReference type="RefSeq" id="XP_007823116.2">
    <property type="nucleotide sequence ID" value="XM_007824925.2"/>
</dbReference>
<protein>
    <recommendedName>
        <fullName evidence="2">feruloyl esterase</fullName>
        <ecNumber evidence="2">3.1.1.73</ecNumber>
    </recommendedName>
</protein>
<evidence type="ECO:0000313" key="12">
    <source>
        <dbReference type="Proteomes" id="UP000002498"/>
    </source>
</evidence>
<evidence type="ECO:0000256" key="4">
    <source>
        <dbReference type="ARBA" id="ARBA00022651"/>
    </source>
</evidence>
<dbReference type="GO" id="GO:0005576">
    <property type="term" value="C:extracellular region"/>
    <property type="evidence" value="ECO:0007669"/>
    <property type="project" value="UniProtKB-SubCell"/>
</dbReference>
<evidence type="ECO:0000256" key="9">
    <source>
        <dbReference type="ARBA" id="ARBA00034075"/>
    </source>
</evidence>
<keyword evidence="8" id="KW-0624">Polysaccharide degradation</keyword>
<proteinExistence type="predicted"/>
<evidence type="ECO:0000256" key="2">
    <source>
        <dbReference type="ARBA" id="ARBA00013091"/>
    </source>
</evidence>